<proteinExistence type="predicted"/>
<dbReference type="EMBL" id="KZ503438">
    <property type="protein sequence ID" value="PKU64110.1"/>
    <property type="molecule type" value="Genomic_DNA"/>
</dbReference>
<reference evidence="1 2" key="1">
    <citation type="journal article" date="2016" name="Sci. Rep.">
        <title>The Dendrobium catenatum Lindl. genome sequence provides insights into polysaccharide synthase, floral development and adaptive evolution.</title>
        <authorList>
            <person name="Zhang G.Q."/>
            <person name="Xu Q."/>
            <person name="Bian C."/>
            <person name="Tsai W.C."/>
            <person name="Yeh C.M."/>
            <person name="Liu K.W."/>
            <person name="Yoshida K."/>
            <person name="Zhang L.S."/>
            <person name="Chang S.B."/>
            <person name="Chen F."/>
            <person name="Shi Y."/>
            <person name="Su Y.Y."/>
            <person name="Zhang Y.Q."/>
            <person name="Chen L.J."/>
            <person name="Yin Y."/>
            <person name="Lin M."/>
            <person name="Huang H."/>
            <person name="Deng H."/>
            <person name="Wang Z.W."/>
            <person name="Zhu S.L."/>
            <person name="Zhao X."/>
            <person name="Deng C."/>
            <person name="Niu S.C."/>
            <person name="Huang J."/>
            <person name="Wang M."/>
            <person name="Liu G.H."/>
            <person name="Yang H.J."/>
            <person name="Xiao X.J."/>
            <person name="Hsiao Y.Y."/>
            <person name="Wu W.L."/>
            <person name="Chen Y.Y."/>
            <person name="Mitsuda N."/>
            <person name="Ohme-Takagi M."/>
            <person name="Luo Y.B."/>
            <person name="Van de Peer Y."/>
            <person name="Liu Z.J."/>
        </authorList>
    </citation>
    <scope>NUCLEOTIDE SEQUENCE [LARGE SCALE GENOMIC DNA]</scope>
    <source>
        <tissue evidence="1">The whole plant</tissue>
    </source>
</reference>
<name>A0A2I0VL15_9ASPA</name>
<dbReference type="Proteomes" id="UP000233837">
    <property type="component" value="Unassembled WGS sequence"/>
</dbReference>
<evidence type="ECO:0000313" key="1">
    <source>
        <dbReference type="EMBL" id="PKU64110.1"/>
    </source>
</evidence>
<sequence length="74" mass="7882">MESHGVNAESLYISGAMDVSGMGQMLAGQARQNMITILDLAMPAQFLNDANNQSTILRKIPNDMLATNTKAAGQ</sequence>
<keyword evidence="2" id="KW-1185">Reference proteome</keyword>
<accession>A0A2I0VL15</accession>
<reference evidence="1 2" key="2">
    <citation type="journal article" date="2017" name="Nature">
        <title>The Apostasia genome and the evolution of orchids.</title>
        <authorList>
            <person name="Zhang G.Q."/>
            <person name="Liu K.W."/>
            <person name="Li Z."/>
            <person name="Lohaus R."/>
            <person name="Hsiao Y.Y."/>
            <person name="Niu S.C."/>
            <person name="Wang J.Y."/>
            <person name="Lin Y.C."/>
            <person name="Xu Q."/>
            <person name="Chen L.J."/>
            <person name="Yoshida K."/>
            <person name="Fujiwara S."/>
            <person name="Wang Z.W."/>
            <person name="Zhang Y.Q."/>
            <person name="Mitsuda N."/>
            <person name="Wang M."/>
            <person name="Liu G.H."/>
            <person name="Pecoraro L."/>
            <person name="Huang H.X."/>
            <person name="Xiao X.J."/>
            <person name="Lin M."/>
            <person name="Wu X.Y."/>
            <person name="Wu W.L."/>
            <person name="Chen Y.Y."/>
            <person name="Chang S.B."/>
            <person name="Sakamoto S."/>
            <person name="Ohme-Takagi M."/>
            <person name="Yagi M."/>
            <person name="Zeng S.J."/>
            <person name="Shen C.Y."/>
            <person name="Yeh C.M."/>
            <person name="Luo Y.B."/>
            <person name="Tsai W.C."/>
            <person name="Van de Peer Y."/>
            <person name="Liu Z.J."/>
        </authorList>
    </citation>
    <scope>NUCLEOTIDE SEQUENCE [LARGE SCALE GENOMIC DNA]</scope>
    <source>
        <tissue evidence="1">The whole plant</tissue>
    </source>
</reference>
<organism evidence="1 2">
    <name type="scientific">Dendrobium catenatum</name>
    <dbReference type="NCBI Taxonomy" id="906689"/>
    <lineage>
        <taxon>Eukaryota</taxon>
        <taxon>Viridiplantae</taxon>
        <taxon>Streptophyta</taxon>
        <taxon>Embryophyta</taxon>
        <taxon>Tracheophyta</taxon>
        <taxon>Spermatophyta</taxon>
        <taxon>Magnoliopsida</taxon>
        <taxon>Liliopsida</taxon>
        <taxon>Asparagales</taxon>
        <taxon>Orchidaceae</taxon>
        <taxon>Epidendroideae</taxon>
        <taxon>Malaxideae</taxon>
        <taxon>Dendrobiinae</taxon>
        <taxon>Dendrobium</taxon>
    </lineage>
</organism>
<gene>
    <name evidence="1" type="ORF">MA16_Dca008016</name>
</gene>
<protein>
    <submittedName>
        <fullName evidence="1">Uncharacterized protein</fullName>
    </submittedName>
</protein>
<dbReference type="AlphaFoldDB" id="A0A2I0VL15"/>
<evidence type="ECO:0000313" key="2">
    <source>
        <dbReference type="Proteomes" id="UP000233837"/>
    </source>
</evidence>